<proteinExistence type="predicted"/>
<comment type="caution">
    <text evidence="1">The sequence shown here is derived from an EMBL/GenBank/DDBJ whole genome shotgun (WGS) entry which is preliminary data.</text>
</comment>
<reference evidence="1 2" key="2">
    <citation type="submission" date="2018-06" db="EMBL/GenBank/DDBJ databases">
        <title>Metagenomic assembly of (sub)arctic Cyanobacteria and their associated microbiome from non-axenic cultures.</title>
        <authorList>
            <person name="Baurain D."/>
        </authorList>
    </citation>
    <scope>NUCLEOTIDE SEQUENCE [LARGE SCALE GENOMIC DNA]</scope>
    <source>
        <strain evidence="1">ULC041bin1</strain>
    </source>
</reference>
<accession>A0A2W4WFB2</accession>
<dbReference type="InterPro" id="IPR018741">
    <property type="entry name" value="DUF2288"/>
</dbReference>
<reference evidence="2" key="1">
    <citation type="submission" date="2018-04" db="EMBL/GenBank/DDBJ databases">
        <authorList>
            <person name="Cornet L."/>
        </authorList>
    </citation>
    <scope>NUCLEOTIDE SEQUENCE [LARGE SCALE GENOMIC DNA]</scope>
</reference>
<protein>
    <submittedName>
        <fullName evidence="1">DUF2288 domain-containing protein</fullName>
    </submittedName>
</protein>
<sequence length="101" mass="11133">MSQDLKQELSAMLAPADWAWISPHANRGAVVVVDPQLDLVEVGVAIATDDAIAVNRWIAEELITKPSPLQLEAWDQAAKKRFHSLIVQPFVLVQATPTHEN</sequence>
<evidence type="ECO:0000313" key="1">
    <source>
        <dbReference type="EMBL" id="PZO43576.1"/>
    </source>
</evidence>
<dbReference type="AlphaFoldDB" id="A0A2W4WFB2"/>
<dbReference type="EMBL" id="QBMN01000027">
    <property type="protein sequence ID" value="PZO43576.1"/>
    <property type="molecule type" value="Genomic_DNA"/>
</dbReference>
<organism evidence="1 2">
    <name type="scientific">Shackletoniella antarctica</name>
    <dbReference type="NCBI Taxonomy" id="268115"/>
    <lineage>
        <taxon>Bacteria</taxon>
        <taxon>Bacillati</taxon>
        <taxon>Cyanobacteriota</taxon>
        <taxon>Cyanophyceae</taxon>
        <taxon>Oculatellales</taxon>
        <taxon>Oculatellaceae</taxon>
        <taxon>Shackletoniella</taxon>
    </lineage>
</organism>
<name>A0A2W4WFB2_9CYAN</name>
<dbReference type="Pfam" id="PF10052">
    <property type="entry name" value="DUF2288"/>
    <property type="match status" value="1"/>
</dbReference>
<dbReference type="Proteomes" id="UP000249081">
    <property type="component" value="Unassembled WGS sequence"/>
</dbReference>
<evidence type="ECO:0000313" key="2">
    <source>
        <dbReference type="Proteomes" id="UP000249081"/>
    </source>
</evidence>
<gene>
    <name evidence="1" type="ORF">DCF17_05750</name>
</gene>